<dbReference type="InterPro" id="IPR035987">
    <property type="entry name" value="Ribosomal_uS8_sf"/>
</dbReference>
<dbReference type="PANTHER" id="PTHR11758">
    <property type="entry name" value="40S RIBOSOMAL PROTEIN S15A"/>
    <property type="match status" value="1"/>
</dbReference>
<dbReference type="GO" id="GO:0006412">
    <property type="term" value="P:translation"/>
    <property type="evidence" value="ECO:0007669"/>
    <property type="project" value="UniProtKB-UniRule"/>
</dbReference>
<evidence type="ECO:0000256" key="3">
    <source>
        <dbReference type="ARBA" id="ARBA00023274"/>
    </source>
</evidence>
<reference evidence="8" key="1">
    <citation type="submission" date="2017-09" db="EMBL/GenBank/DDBJ databases">
        <title>Depth-based differentiation of microbial function through sediment-hosted aquifers and enrichment of novel symbionts in the deep terrestrial subsurface.</title>
        <authorList>
            <person name="Probst A.J."/>
            <person name="Ladd B."/>
            <person name="Jarett J.K."/>
            <person name="Geller-Mcgrath D.E."/>
            <person name="Sieber C.M.K."/>
            <person name="Emerson J.B."/>
            <person name="Anantharaman K."/>
            <person name="Thomas B.C."/>
            <person name="Malmstrom R."/>
            <person name="Stieglmeier M."/>
            <person name="Klingl A."/>
            <person name="Woyke T."/>
            <person name="Ryan C.M."/>
            <person name="Banfield J.F."/>
        </authorList>
    </citation>
    <scope>NUCLEOTIDE SEQUENCE [LARGE SCALE GENOMIC DNA]</scope>
</reference>
<evidence type="ECO:0000256" key="1">
    <source>
        <dbReference type="ARBA" id="ARBA00006471"/>
    </source>
</evidence>
<evidence type="ECO:0000256" key="6">
    <source>
        <dbReference type="RuleBase" id="RU003660"/>
    </source>
</evidence>
<dbReference type="Proteomes" id="UP000231098">
    <property type="component" value="Unassembled WGS sequence"/>
</dbReference>
<dbReference type="InterPro" id="IPR047863">
    <property type="entry name" value="Ribosomal_uS8_CS"/>
</dbReference>
<dbReference type="GO" id="GO:0019843">
    <property type="term" value="F:rRNA binding"/>
    <property type="evidence" value="ECO:0007669"/>
    <property type="project" value="UniProtKB-UniRule"/>
</dbReference>
<sequence length="130" mass="14460">MDTVSNLITTIRNAQAVRKLSIEVPYVTLSEKVLSVLKERSFISEIKKFKDAKTGFSMLHVDLTYVDGEPAISEIKKVSKPGRRVYKKARELHVVKGGLGLLVVSTPRGLLSDSEARKRKLGGEVICEVY</sequence>
<organism evidence="7 8">
    <name type="scientific">candidate division WWE3 bacterium CG08_land_8_20_14_0_20_41_15</name>
    <dbReference type="NCBI Taxonomy" id="1975086"/>
    <lineage>
        <taxon>Bacteria</taxon>
        <taxon>Katanobacteria</taxon>
    </lineage>
</organism>
<dbReference type="EMBL" id="PEYV01000059">
    <property type="protein sequence ID" value="PIS21278.1"/>
    <property type="molecule type" value="Genomic_DNA"/>
</dbReference>
<keyword evidence="3 5" id="KW-0687">Ribonucleoprotein</keyword>
<dbReference type="PROSITE" id="PS00053">
    <property type="entry name" value="RIBOSOMAL_S8"/>
    <property type="match status" value="1"/>
</dbReference>
<dbReference type="GO" id="GO:1990904">
    <property type="term" value="C:ribonucleoprotein complex"/>
    <property type="evidence" value="ECO:0007669"/>
    <property type="project" value="UniProtKB-KW"/>
</dbReference>
<name>A0A2H0XB04_UNCKA</name>
<comment type="similarity">
    <text evidence="1 5 6">Belongs to the universal ribosomal protein uS8 family.</text>
</comment>
<dbReference type="InterPro" id="IPR000630">
    <property type="entry name" value="Ribosomal_uS8"/>
</dbReference>
<keyword evidence="5" id="KW-0699">rRNA-binding</keyword>
<dbReference type="HAMAP" id="MF_01302_B">
    <property type="entry name" value="Ribosomal_uS8_B"/>
    <property type="match status" value="1"/>
</dbReference>
<comment type="caution">
    <text evidence="7">The sequence shown here is derived from an EMBL/GenBank/DDBJ whole genome shotgun (WGS) entry which is preliminary data.</text>
</comment>
<dbReference type="GO" id="GO:0003735">
    <property type="term" value="F:structural constituent of ribosome"/>
    <property type="evidence" value="ECO:0007669"/>
    <property type="project" value="InterPro"/>
</dbReference>
<dbReference type="Gene3D" id="3.30.1490.10">
    <property type="match status" value="1"/>
</dbReference>
<keyword evidence="5" id="KW-0694">RNA-binding</keyword>
<dbReference type="Gene3D" id="3.30.1370.30">
    <property type="match status" value="1"/>
</dbReference>
<evidence type="ECO:0000256" key="5">
    <source>
        <dbReference type="HAMAP-Rule" id="MF_01302"/>
    </source>
</evidence>
<accession>A0A2H0XB04</accession>
<dbReference type="GO" id="GO:0005737">
    <property type="term" value="C:cytoplasm"/>
    <property type="evidence" value="ECO:0007669"/>
    <property type="project" value="UniProtKB-ARBA"/>
</dbReference>
<comment type="function">
    <text evidence="5">One of the primary rRNA binding proteins, it binds directly to 16S rRNA central domain where it helps coordinate assembly of the platform of the 30S subunit.</text>
</comment>
<dbReference type="NCBIfam" id="NF001109">
    <property type="entry name" value="PRK00136.1"/>
    <property type="match status" value="1"/>
</dbReference>
<dbReference type="FunFam" id="3.30.1490.10:FF:000001">
    <property type="entry name" value="30S ribosomal protein S8"/>
    <property type="match status" value="1"/>
</dbReference>
<evidence type="ECO:0000256" key="2">
    <source>
        <dbReference type="ARBA" id="ARBA00022980"/>
    </source>
</evidence>
<dbReference type="AlphaFoldDB" id="A0A2H0XB04"/>
<dbReference type="Pfam" id="PF00410">
    <property type="entry name" value="Ribosomal_S8"/>
    <property type="match status" value="1"/>
</dbReference>
<evidence type="ECO:0000256" key="4">
    <source>
        <dbReference type="ARBA" id="ARBA00035258"/>
    </source>
</evidence>
<proteinExistence type="inferred from homology"/>
<evidence type="ECO:0000313" key="7">
    <source>
        <dbReference type="EMBL" id="PIS21278.1"/>
    </source>
</evidence>
<comment type="subunit">
    <text evidence="5">Part of the 30S ribosomal subunit. Contacts proteins S5 and S12.</text>
</comment>
<protein>
    <recommendedName>
        <fullName evidence="4 5">Small ribosomal subunit protein uS8</fullName>
    </recommendedName>
</protein>
<dbReference type="SUPFAM" id="SSF56047">
    <property type="entry name" value="Ribosomal protein S8"/>
    <property type="match status" value="1"/>
</dbReference>
<keyword evidence="2 5" id="KW-0689">Ribosomal protein</keyword>
<gene>
    <name evidence="5" type="primary">rpsH</name>
    <name evidence="7" type="ORF">COT51_03620</name>
</gene>
<dbReference type="GO" id="GO:0005840">
    <property type="term" value="C:ribosome"/>
    <property type="evidence" value="ECO:0007669"/>
    <property type="project" value="UniProtKB-KW"/>
</dbReference>
<evidence type="ECO:0000313" key="8">
    <source>
        <dbReference type="Proteomes" id="UP000231098"/>
    </source>
</evidence>